<dbReference type="EMBL" id="JAMBEP010000003">
    <property type="protein sequence ID" value="MCL1635509.1"/>
    <property type="molecule type" value="Genomic_DNA"/>
</dbReference>
<evidence type="ECO:0008006" key="4">
    <source>
        <dbReference type="Google" id="ProtNLM"/>
    </source>
</evidence>
<protein>
    <recommendedName>
        <fullName evidence="4">Secreted protein</fullName>
    </recommendedName>
</protein>
<evidence type="ECO:0000313" key="2">
    <source>
        <dbReference type="EMBL" id="MCL1635509.1"/>
    </source>
</evidence>
<reference evidence="2 3" key="1">
    <citation type="submission" date="2022-05" db="EMBL/GenBank/DDBJ databases">
        <title>Luteimonas sp. SX5, whole genome shotgun sequencing project.</title>
        <authorList>
            <person name="Zhao G."/>
            <person name="Shen L."/>
        </authorList>
    </citation>
    <scope>NUCLEOTIDE SEQUENCE [LARGE SCALE GENOMIC DNA]</scope>
    <source>
        <strain evidence="2 3">SX5</strain>
    </source>
</reference>
<comment type="caution">
    <text evidence="2">The sequence shown here is derived from an EMBL/GenBank/DDBJ whole genome shotgun (WGS) entry which is preliminary data.</text>
</comment>
<dbReference type="Proteomes" id="UP001431217">
    <property type="component" value="Unassembled WGS sequence"/>
</dbReference>
<proteinExistence type="predicted"/>
<accession>A0ABT0MMQ1</accession>
<feature type="chain" id="PRO_5045641377" description="Secreted protein" evidence="1">
    <location>
        <begin position="20"/>
        <end position="169"/>
    </location>
</feature>
<dbReference type="RefSeq" id="WP_249475135.1">
    <property type="nucleotide sequence ID" value="NZ_JAMBEP010000003.1"/>
</dbReference>
<gene>
    <name evidence="2" type="ORF">M2650_12840</name>
</gene>
<keyword evidence="1" id="KW-0732">Signal</keyword>
<name>A0ABT0MMQ1_9GAMM</name>
<evidence type="ECO:0000313" key="3">
    <source>
        <dbReference type="Proteomes" id="UP001431217"/>
    </source>
</evidence>
<evidence type="ECO:0000256" key="1">
    <source>
        <dbReference type="SAM" id="SignalP"/>
    </source>
</evidence>
<keyword evidence="3" id="KW-1185">Reference proteome</keyword>
<organism evidence="2 3">
    <name type="scientific">Luteimonas galliterrae</name>
    <dbReference type="NCBI Taxonomy" id="2940486"/>
    <lineage>
        <taxon>Bacteria</taxon>
        <taxon>Pseudomonadati</taxon>
        <taxon>Pseudomonadota</taxon>
        <taxon>Gammaproteobacteria</taxon>
        <taxon>Lysobacterales</taxon>
        <taxon>Lysobacteraceae</taxon>
        <taxon>Luteimonas</taxon>
    </lineage>
</organism>
<sequence>MRHAPLFILCAALALPALAADPKPEIERPVGKPQAVGVVHTLRQIPEACARVEGAFTGQAAEPYKFAVVRTSPNCQARARFVDAAKAKASEKSGWIFNDVIRVPSAACPSQMAVVRIWRKPAGGAPPKLDAQGRSRIYLKESVDAAKKGDLAALPIYAASMGVEGKACN</sequence>
<feature type="signal peptide" evidence="1">
    <location>
        <begin position="1"/>
        <end position="19"/>
    </location>
</feature>